<protein>
    <submittedName>
        <fullName evidence="1">Uncharacterized protein</fullName>
    </submittedName>
</protein>
<accession>O59353</accession>
<gene>
    <name evidence="1" type="ordered locus">PH1649</name>
</gene>
<dbReference type="Proteomes" id="UP000000752">
    <property type="component" value="Chromosome"/>
</dbReference>
<name>O59353_PYRHO</name>
<evidence type="ECO:0000313" key="2">
    <source>
        <dbReference type="Proteomes" id="UP000000752"/>
    </source>
</evidence>
<evidence type="ECO:0000313" key="1">
    <source>
        <dbReference type="EMBL" id="BAA30761.1"/>
    </source>
</evidence>
<dbReference type="EnsemblBacteria" id="BAA30761">
    <property type="protein sequence ID" value="BAA30761"/>
    <property type="gene ID" value="BAA30761"/>
</dbReference>
<dbReference type="PIR" id="A71045">
    <property type="entry name" value="A71045"/>
</dbReference>
<keyword evidence="2" id="KW-1185">Reference proteome</keyword>
<proteinExistence type="predicted"/>
<dbReference type="KEGG" id="pho:PH1649"/>
<dbReference type="AlphaFoldDB" id="O59353"/>
<dbReference type="EMBL" id="BA000001">
    <property type="protein sequence ID" value="BAA30761.1"/>
    <property type="molecule type" value="Genomic_DNA"/>
</dbReference>
<organism evidence="1 2">
    <name type="scientific">Pyrococcus horikoshii (strain ATCC 700860 / DSM 12428 / JCM 9974 / NBRC 100139 / OT-3)</name>
    <dbReference type="NCBI Taxonomy" id="70601"/>
    <lineage>
        <taxon>Archaea</taxon>
        <taxon>Methanobacteriati</taxon>
        <taxon>Methanobacteriota</taxon>
        <taxon>Thermococci</taxon>
        <taxon>Thermococcales</taxon>
        <taxon>Thermococcaceae</taxon>
        <taxon>Pyrococcus</taxon>
    </lineage>
</organism>
<reference evidence="1 2" key="1">
    <citation type="journal article" date="1998" name="DNA Res.">
        <title>Complete sequence and gene organization of the genome of a hyper-thermophilic archaebacterium, Pyrococcus horikoshii OT3.</title>
        <authorList>
            <person name="Kawarabayasi Y."/>
            <person name="Sawada M."/>
            <person name="Horikawa H."/>
            <person name="Haikawa Y."/>
            <person name="Hino Y."/>
            <person name="Yamamoto S."/>
            <person name="Sekine M."/>
            <person name="Baba S."/>
            <person name="Kosugi H."/>
            <person name="Hosoyama A."/>
            <person name="Nagai Y."/>
            <person name="Sakai M."/>
            <person name="Ogura K."/>
            <person name="Otuka R."/>
            <person name="Nakazawa H."/>
            <person name="Takamiya M."/>
            <person name="Ohfuku Y."/>
            <person name="Funahashi T."/>
            <person name="Tanaka T."/>
            <person name="Kudoh Y."/>
            <person name="Yamazaki J."/>
            <person name="Kushida N."/>
            <person name="Oguchi A."/>
            <person name="Aoki K."/>
            <person name="Nakamura Y."/>
            <person name="Robb T.F."/>
            <person name="Horikoshi K."/>
            <person name="Masuchi Y."/>
            <person name="Shizuya H."/>
            <person name="Kikuchi H."/>
        </authorList>
    </citation>
    <scope>NUCLEOTIDE SEQUENCE [LARGE SCALE GENOMIC DNA]</scope>
    <source>
        <strain evidence="2">ATCC 700860 / DSM 12428 / JCM 9974 / NBRC 100139 / OT-3</strain>
    </source>
</reference>
<sequence length="111" mass="11591">MNHSQNGASAGCSPLKLRCQEKLPINSSSQGIKPIAFIIGISGTRNAITGSTTPEIMNSLRSSSLSILAQSIGNTNAPLSFVAAASPKEIPLILSLLIVRNSMKRATKKAT</sequence>